<feature type="binding site" evidence="7">
    <location>
        <position position="244"/>
    </location>
    <ligand>
        <name>urate</name>
        <dbReference type="ChEBI" id="CHEBI:17775"/>
    </ligand>
</feature>
<dbReference type="Pfam" id="PF01014">
    <property type="entry name" value="Uricase"/>
    <property type="match status" value="2"/>
</dbReference>
<evidence type="ECO:0000256" key="7">
    <source>
        <dbReference type="PIRSR" id="PIRSR000241-2"/>
    </source>
</evidence>
<feature type="binding site" evidence="7">
    <location>
        <position position="156"/>
    </location>
    <ligand>
        <name>urate</name>
        <dbReference type="ChEBI" id="CHEBI:17775"/>
    </ligand>
</feature>
<keyword evidence="3 5" id="KW-0659">Purine metabolism</keyword>
<dbReference type="InterPro" id="IPR019842">
    <property type="entry name" value="Uricase_CS"/>
</dbReference>
<organism evidence="9 10">
    <name type="scientific">Motilibacter rhizosphaerae</name>
    <dbReference type="NCBI Taxonomy" id="598652"/>
    <lineage>
        <taxon>Bacteria</taxon>
        <taxon>Bacillati</taxon>
        <taxon>Actinomycetota</taxon>
        <taxon>Actinomycetes</taxon>
        <taxon>Motilibacterales</taxon>
        <taxon>Motilibacteraceae</taxon>
        <taxon>Motilibacter</taxon>
    </lineage>
</organism>
<dbReference type="Gene3D" id="3.10.270.10">
    <property type="entry name" value="Urate Oxidase"/>
    <property type="match status" value="1"/>
</dbReference>
<dbReference type="Proteomes" id="UP000293638">
    <property type="component" value="Unassembled WGS sequence"/>
</dbReference>
<dbReference type="EMBL" id="SGXD01000001">
    <property type="protein sequence ID" value="RZS91678.1"/>
    <property type="molecule type" value="Genomic_DNA"/>
</dbReference>
<proteinExistence type="inferred from homology"/>
<dbReference type="PIRSF" id="PIRSF000241">
    <property type="entry name" value="Urate_oxidase"/>
    <property type="match status" value="1"/>
</dbReference>
<dbReference type="PANTHER" id="PTHR42874:SF1">
    <property type="entry name" value="URICASE"/>
    <property type="match status" value="1"/>
</dbReference>
<gene>
    <name evidence="9" type="ORF">EV189_0925</name>
</gene>
<comment type="catalytic activity">
    <reaction evidence="5 8">
        <text>urate + O2 + H2O = 5-hydroxyisourate + H2O2</text>
        <dbReference type="Rhea" id="RHEA:21368"/>
        <dbReference type="ChEBI" id="CHEBI:15377"/>
        <dbReference type="ChEBI" id="CHEBI:15379"/>
        <dbReference type="ChEBI" id="CHEBI:16240"/>
        <dbReference type="ChEBI" id="CHEBI:17775"/>
        <dbReference type="ChEBI" id="CHEBI:18072"/>
        <dbReference type="EC" id="1.7.3.3"/>
    </reaction>
</comment>
<evidence type="ECO:0000313" key="10">
    <source>
        <dbReference type="Proteomes" id="UP000293638"/>
    </source>
</evidence>
<feature type="binding site" evidence="7">
    <location>
        <position position="244"/>
    </location>
    <ligand>
        <name>5-hydroxyisourate</name>
        <dbReference type="ChEBI" id="CHEBI:18072"/>
    </ligand>
</feature>
<dbReference type="GO" id="GO:0004846">
    <property type="term" value="F:urate oxidase activity"/>
    <property type="evidence" value="ECO:0007669"/>
    <property type="project" value="UniProtKB-EC"/>
</dbReference>
<feature type="binding site" evidence="7">
    <location>
        <position position="58"/>
    </location>
    <ligand>
        <name>urate</name>
        <dbReference type="ChEBI" id="CHEBI:17775"/>
    </ligand>
</feature>
<dbReference type="SUPFAM" id="SSF55620">
    <property type="entry name" value="Tetrahydrobiopterin biosynthesis enzymes-like"/>
    <property type="match status" value="2"/>
</dbReference>
<dbReference type="InterPro" id="IPR002042">
    <property type="entry name" value="Uricase"/>
</dbReference>
<feature type="active site" description="Charge relay system" evidence="6">
    <location>
        <position position="246"/>
    </location>
</feature>
<comment type="caution">
    <text evidence="9">The sequence shown here is derived from an EMBL/GenBank/DDBJ whole genome shotgun (WGS) entry which is preliminary data.</text>
</comment>
<dbReference type="OrthoDB" id="9809009at2"/>
<protein>
    <recommendedName>
        <fullName evidence="5 8">Uricase</fullName>
        <ecNumber evidence="5 8">1.7.3.3</ecNumber>
    </recommendedName>
    <alternativeName>
        <fullName evidence="5">Urate oxidase</fullName>
    </alternativeName>
</protein>
<name>A0A4Q7NXN6_9ACTN</name>
<comment type="pathway">
    <text evidence="1 5">Purine metabolism; urate degradation; (S)-allantoin from urate: step 1/3.</text>
</comment>
<feature type="active site" description="Charge relay system" evidence="6">
    <location>
        <position position="57"/>
    </location>
</feature>
<evidence type="ECO:0000256" key="4">
    <source>
        <dbReference type="ARBA" id="ARBA00023002"/>
    </source>
</evidence>
<keyword evidence="4 5" id="KW-0560">Oxidoreductase</keyword>
<dbReference type="NCBIfam" id="TIGR03383">
    <property type="entry name" value="urate_oxi"/>
    <property type="match status" value="1"/>
</dbReference>
<accession>A0A4Q7NXN6</accession>
<dbReference type="PANTHER" id="PTHR42874">
    <property type="entry name" value="URICASE"/>
    <property type="match status" value="1"/>
</dbReference>
<feature type="binding site" evidence="7">
    <location>
        <position position="173"/>
    </location>
    <ligand>
        <name>urate</name>
        <dbReference type="ChEBI" id="CHEBI:17775"/>
    </ligand>
</feature>
<feature type="binding site" evidence="7">
    <location>
        <position position="57"/>
    </location>
    <ligand>
        <name>5-hydroxyisourate</name>
        <dbReference type="ChEBI" id="CHEBI:18072"/>
    </ligand>
</feature>
<dbReference type="GO" id="GO:0006144">
    <property type="term" value="P:purine nucleobase metabolic process"/>
    <property type="evidence" value="ECO:0007669"/>
    <property type="project" value="UniProtKB-KW"/>
</dbReference>
<evidence type="ECO:0000256" key="5">
    <source>
        <dbReference type="PIRNR" id="PIRNR000241"/>
    </source>
</evidence>
<evidence type="ECO:0000256" key="3">
    <source>
        <dbReference type="ARBA" id="ARBA00022631"/>
    </source>
</evidence>
<feature type="active site" description="Charge relay system" evidence="6">
    <location>
        <position position="12"/>
    </location>
</feature>
<dbReference type="PRINTS" id="PR00093">
    <property type="entry name" value="URICASE"/>
</dbReference>
<feature type="binding site" evidence="7">
    <location>
        <position position="173"/>
    </location>
    <ligand>
        <name>5-hydroxyisourate</name>
        <dbReference type="ChEBI" id="CHEBI:18072"/>
    </ligand>
</feature>
<dbReference type="GO" id="GO:0019628">
    <property type="term" value="P:urate catabolic process"/>
    <property type="evidence" value="ECO:0007669"/>
    <property type="project" value="UniProtKB-UniPathway"/>
</dbReference>
<dbReference type="UniPathway" id="UPA00394">
    <property type="reaction ID" value="UER00650"/>
</dbReference>
<evidence type="ECO:0000256" key="6">
    <source>
        <dbReference type="PIRSR" id="PIRSR000241-1"/>
    </source>
</evidence>
<evidence type="ECO:0000256" key="2">
    <source>
        <dbReference type="ARBA" id="ARBA00009760"/>
    </source>
</evidence>
<comment type="function">
    <text evidence="5 8">Catalyzes the oxidation of uric acid to 5-hydroxyisourate, which is further processed to form (S)-allantoin.</text>
</comment>
<dbReference type="EC" id="1.7.3.3" evidence="5 8"/>
<comment type="similarity">
    <text evidence="2 5 8">Belongs to the uricase family.</text>
</comment>
<dbReference type="AlphaFoldDB" id="A0A4Q7NXN6"/>
<sequence length="296" mass="32571">MGHLLGHHQYGKAEIRVVRLFRDSDPHQIVDYNVSVAVSGDIGETWLSGDNSACLTTDAMKNTVNAFARSQPDAVRQPEEFARVLARHFVETVPQIGTARVSIESYGWDRLAGHPHAFARSGRLVRTCSVVRSSDEEWVTSGLRDLVVLKTTDSEFWGFYTDAYTTLPPTQDRILATAVTAQWWHTPAEGPQDWDASHLAVVDALTETFAGHHSLALQQTLFAMGEAVLDAAKGVAEIRLSMPNKHHFLLDLSAFGLDNPGEVFHADDRPYGLIEGTVRREGAGEPGPAYDPGQAW</sequence>
<reference evidence="9 10" key="1">
    <citation type="submission" date="2019-02" db="EMBL/GenBank/DDBJ databases">
        <title>Genomic Encyclopedia of Type Strains, Phase IV (KMG-IV): sequencing the most valuable type-strain genomes for metagenomic binning, comparative biology and taxonomic classification.</title>
        <authorList>
            <person name="Goeker M."/>
        </authorList>
    </citation>
    <scope>NUCLEOTIDE SEQUENCE [LARGE SCALE GENOMIC DNA]</scope>
    <source>
        <strain evidence="9 10">DSM 45622</strain>
    </source>
</reference>
<feature type="binding site" evidence="7">
    <location>
        <position position="244"/>
    </location>
    <ligand>
        <name>O2</name>
        <dbReference type="ChEBI" id="CHEBI:15379"/>
    </ligand>
</feature>
<keyword evidence="10" id="KW-1185">Reference proteome</keyword>
<feature type="binding site" evidence="7">
    <location>
        <position position="218"/>
    </location>
    <ligand>
        <name>urate</name>
        <dbReference type="ChEBI" id="CHEBI:17775"/>
    </ligand>
</feature>
<dbReference type="RefSeq" id="WP_130491712.1">
    <property type="nucleotide sequence ID" value="NZ_SGXD01000001.1"/>
</dbReference>
<evidence type="ECO:0000256" key="8">
    <source>
        <dbReference type="RuleBase" id="RU004455"/>
    </source>
</evidence>
<feature type="binding site" evidence="7">
    <location>
        <position position="156"/>
    </location>
    <ligand>
        <name>5-hydroxyisourate</name>
        <dbReference type="ChEBI" id="CHEBI:18072"/>
    </ligand>
</feature>
<feature type="binding site" evidence="7">
    <location>
        <position position="218"/>
    </location>
    <ligand>
        <name>5-hydroxyisourate</name>
        <dbReference type="ChEBI" id="CHEBI:18072"/>
    </ligand>
</feature>
<dbReference type="PROSITE" id="PS00366">
    <property type="entry name" value="URICASE"/>
    <property type="match status" value="1"/>
</dbReference>
<feature type="binding site" evidence="7">
    <location>
        <position position="57"/>
    </location>
    <ligand>
        <name>O2</name>
        <dbReference type="ChEBI" id="CHEBI:15379"/>
    </ligand>
</feature>
<evidence type="ECO:0000256" key="1">
    <source>
        <dbReference type="ARBA" id="ARBA00004831"/>
    </source>
</evidence>
<evidence type="ECO:0000313" key="9">
    <source>
        <dbReference type="EMBL" id="RZS91678.1"/>
    </source>
</evidence>
<feature type="binding site" evidence="7">
    <location>
        <position position="57"/>
    </location>
    <ligand>
        <name>urate</name>
        <dbReference type="ChEBI" id="CHEBI:17775"/>
    </ligand>
</feature>